<organism evidence="8 9">
    <name type="scientific">Terriglobus roseus</name>
    <dbReference type="NCBI Taxonomy" id="392734"/>
    <lineage>
        <taxon>Bacteria</taxon>
        <taxon>Pseudomonadati</taxon>
        <taxon>Acidobacteriota</taxon>
        <taxon>Terriglobia</taxon>
        <taxon>Terriglobales</taxon>
        <taxon>Acidobacteriaceae</taxon>
        <taxon>Terriglobus</taxon>
    </lineage>
</organism>
<feature type="transmembrane region" description="Helical" evidence="6">
    <location>
        <begin position="135"/>
        <end position="153"/>
    </location>
</feature>
<dbReference type="InterPro" id="IPR051311">
    <property type="entry name" value="DedA_domain"/>
</dbReference>
<feature type="transmembrane region" description="Helical" evidence="6">
    <location>
        <begin position="173"/>
        <end position="192"/>
    </location>
</feature>
<dbReference type="RefSeq" id="WP_083344355.1">
    <property type="nucleotide sequence ID" value="NZ_LT629690.1"/>
</dbReference>
<feature type="transmembrane region" description="Helical" evidence="6">
    <location>
        <begin position="12"/>
        <end position="29"/>
    </location>
</feature>
<dbReference type="Pfam" id="PF09335">
    <property type="entry name" value="VTT_dom"/>
    <property type="match status" value="1"/>
</dbReference>
<keyword evidence="3 6" id="KW-0812">Transmembrane</keyword>
<dbReference type="SMART" id="SM00450">
    <property type="entry name" value="RHOD"/>
    <property type="match status" value="1"/>
</dbReference>
<dbReference type="GO" id="GO:0005886">
    <property type="term" value="C:plasma membrane"/>
    <property type="evidence" value="ECO:0007669"/>
    <property type="project" value="UniProtKB-SubCell"/>
</dbReference>
<dbReference type="InterPro" id="IPR032816">
    <property type="entry name" value="VTT_dom"/>
</dbReference>
<feature type="transmembrane region" description="Helical" evidence="6">
    <location>
        <begin position="49"/>
        <end position="70"/>
    </location>
</feature>
<evidence type="ECO:0000256" key="1">
    <source>
        <dbReference type="ARBA" id="ARBA00004651"/>
    </source>
</evidence>
<reference evidence="8 9" key="1">
    <citation type="submission" date="2016-10" db="EMBL/GenBank/DDBJ databases">
        <authorList>
            <person name="de Groot N.N."/>
        </authorList>
    </citation>
    <scope>NUCLEOTIDE SEQUENCE [LARGE SCALE GENOMIC DNA]</scope>
    <source>
        <strain evidence="8 9">GAS232</strain>
    </source>
</reference>
<evidence type="ECO:0000256" key="5">
    <source>
        <dbReference type="ARBA" id="ARBA00023136"/>
    </source>
</evidence>
<dbReference type="Gene3D" id="3.40.250.10">
    <property type="entry name" value="Rhodanese-like domain"/>
    <property type="match status" value="1"/>
</dbReference>
<dbReference type="PANTHER" id="PTHR42709:SF6">
    <property type="entry name" value="UNDECAPRENYL PHOSPHATE TRANSPORTER A"/>
    <property type="match status" value="1"/>
</dbReference>
<comment type="subcellular location">
    <subcellularLocation>
        <location evidence="1">Cell membrane</location>
        <topology evidence="1">Multi-pass membrane protein</topology>
    </subcellularLocation>
</comment>
<proteinExistence type="predicted"/>
<protein>
    <submittedName>
        <fullName evidence="8">Membrane protein DedA, SNARE-associated domain</fullName>
    </submittedName>
</protein>
<dbReference type="OrthoDB" id="9782291at2"/>
<keyword evidence="9" id="KW-1185">Reference proteome</keyword>
<dbReference type="InterPro" id="IPR001763">
    <property type="entry name" value="Rhodanese-like_dom"/>
</dbReference>
<keyword evidence="4 6" id="KW-1133">Transmembrane helix</keyword>
<accession>A0A1G7HVY8</accession>
<evidence type="ECO:0000256" key="3">
    <source>
        <dbReference type="ARBA" id="ARBA00022692"/>
    </source>
</evidence>
<keyword evidence="2" id="KW-1003">Cell membrane</keyword>
<evidence type="ECO:0000256" key="6">
    <source>
        <dbReference type="SAM" id="Phobius"/>
    </source>
</evidence>
<dbReference type="Pfam" id="PF00581">
    <property type="entry name" value="Rhodanese"/>
    <property type="match status" value="1"/>
</dbReference>
<evidence type="ECO:0000259" key="7">
    <source>
        <dbReference type="PROSITE" id="PS50206"/>
    </source>
</evidence>
<dbReference type="PANTHER" id="PTHR42709">
    <property type="entry name" value="ALKALINE PHOSPHATASE LIKE PROTEIN"/>
    <property type="match status" value="1"/>
</dbReference>
<dbReference type="PROSITE" id="PS50206">
    <property type="entry name" value="RHODANESE_3"/>
    <property type="match status" value="1"/>
</dbReference>
<dbReference type="InterPro" id="IPR036873">
    <property type="entry name" value="Rhodanese-like_dom_sf"/>
</dbReference>
<evidence type="ECO:0000313" key="8">
    <source>
        <dbReference type="EMBL" id="SDF04249.1"/>
    </source>
</evidence>
<evidence type="ECO:0000256" key="4">
    <source>
        <dbReference type="ARBA" id="ARBA00022989"/>
    </source>
</evidence>
<sequence length="334" mass="37008">MPIAVAFFEHYAYSILFLWVLVEQLGIPVPSVPLLVAAGTLTATHRIHAVPVMASILLACLFADSLWYYLGVRYGGRVVKLVCRMSLEASTCVKKTESSFSRHGATTLLFAKFIPGLSTVAPPIAGQTGMPYARFLAYDLVGSAIWASAYVFGGRFFGDFAEKHAMLVHLSTRFGLLIFVLVVLGFIARRIWSQRQFLRDLQNSAITATELKNLMTMAESGDARQPFIVDLRHPLDYLPDPRVLPGALRISPTELEKHCHLLPRDTDVVLYCTCPNDETSATLAKRLQRLGVHRVRPLRGGFEGWRDADLPLVPYDEQKPREAAPELIEAAAAA</sequence>
<feature type="domain" description="Rhodanese" evidence="7">
    <location>
        <begin position="222"/>
        <end position="314"/>
    </location>
</feature>
<gene>
    <name evidence="8" type="ORF">SAMN05444167_1221</name>
</gene>
<dbReference type="Proteomes" id="UP000182427">
    <property type="component" value="Chromosome I"/>
</dbReference>
<keyword evidence="5 6" id="KW-0472">Membrane</keyword>
<dbReference type="EMBL" id="LT629690">
    <property type="protein sequence ID" value="SDF04249.1"/>
    <property type="molecule type" value="Genomic_DNA"/>
</dbReference>
<name>A0A1G7HVY8_9BACT</name>
<evidence type="ECO:0000256" key="2">
    <source>
        <dbReference type="ARBA" id="ARBA00022475"/>
    </source>
</evidence>
<dbReference type="SUPFAM" id="SSF52821">
    <property type="entry name" value="Rhodanese/Cell cycle control phosphatase"/>
    <property type="match status" value="1"/>
</dbReference>
<dbReference type="AlphaFoldDB" id="A0A1G7HVY8"/>
<evidence type="ECO:0000313" key="9">
    <source>
        <dbReference type="Proteomes" id="UP000182427"/>
    </source>
</evidence>